<evidence type="ECO:0000256" key="2">
    <source>
        <dbReference type="PROSITE-ProRule" id="PRU00591"/>
    </source>
</evidence>
<organism evidence="5 6">
    <name type="scientific">Enterocloster alcoholdehydrogenati</name>
    <dbReference type="NCBI Taxonomy" id="2547410"/>
    <lineage>
        <taxon>Bacteria</taxon>
        <taxon>Bacillati</taxon>
        <taxon>Bacillota</taxon>
        <taxon>Clostridia</taxon>
        <taxon>Lachnospirales</taxon>
        <taxon>Lachnospiraceae</taxon>
        <taxon>Enterocloster</taxon>
    </lineage>
</organism>
<dbReference type="Proteomes" id="UP001600894">
    <property type="component" value="Unassembled WGS sequence"/>
</dbReference>
<dbReference type="SUPFAM" id="SSF69360">
    <property type="entry name" value="Cell wall binding repeat"/>
    <property type="match status" value="1"/>
</dbReference>
<keyword evidence="6" id="KW-1185">Reference proteome</keyword>
<dbReference type="PROSITE" id="PS51170">
    <property type="entry name" value="CW"/>
    <property type="match status" value="2"/>
</dbReference>
<feature type="compositionally biased region" description="Acidic residues" evidence="3">
    <location>
        <begin position="103"/>
        <end position="194"/>
    </location>
</feature>
<feature type="region of interest" description="Disordered" evidence="3">
    <location>
        <begin position="1199"/>
        <end position="1232"/>
    </location>
</feature>
<feature type="region of interest" description="Disordered" evidence="3">
    <location>
        <begin position="67"/>
        <end position="265"/>
    </location>
</feature>
<dbReference type="Gene3D" id="2.10.270.10">
    <property type="entry name" value="Cholin Binding"/>
    <property type="match status" value="1"/>
</dbReference>
<dbReference type="Pfam" id="PF01473">
    <property type="entry name" value="Choline_bind_1"/>
    <property type="match status" value="1"/>
</dbReference>
<feature type="compositionally biased region" description="Gly residues" evidence="3">
    <location>
        <begin position="1204"/>
        <end position="1232"/>
    </location>
</feature>
<sequence length="1358" mass="145507">MLLSAAMVLSGVNAGNLYAAENDDTVKTIVGFDELDEKVAVQTLTAGEDDENDIKFPKKIWTDMVVEKAEEENKEETAETTAASGEKQNETSEIEDGAKESETEADETEAETEETEVEAEETEAETEETEVEAEETEAETEEIEAETEETEAETEEIEVETEETEAETEETEVEAEETEAEIEETEVESEETEAEETKSESDDSAAEFPEETDEAESQDAQEETEGDQTETEAQKETAETLEMIELKPAATASDAGKEEESVEETVRRTIKDIEWELNWTESTESEFDPSVPGTYVYEPVIPDEYEMDMDVPLPQIKVIVEEEAPAARAVIKVNSAQELKEELAVKEYTDISIEHDMEFNLEALLGANHAVIVPEGVTLTITGRIDTDGKALTFDGDGTVVAAGDEECIKGRIWLGKKEKGTQISVIAEEGSGLSLTELNYIGNGAYVEVNSAVGISIAESGKGIIFTQAGTLTSTVEGSKIDLSEKAKVTNAGGVFSDQGMDFSVNEQVIVDAASASPENDKLTAGAYLWDGEKFSKPVQEQDDGINTEEELKEILSNKDAKFGIQITGDIELTGDVSMARGQELIVPEGKTLTISGKILQNSNKLTFSGEGTVILQGGEDCLSGRIYLGTGGAEKDITVFLNEGTSIGIENELTIRKGAALKVNSAAGFSGKSEKILNINEGGKLIGSDGAGIEMAAGFKVTDTTGIFSDQGKTFTTNGTVTVGDANASAADNQLTAGTYLWNGTVFEKAAPEPLPETSFKDGVLTLSEQKGGNRDEGWDWSLGESYDTLNINYRFSGNKQIIFANSKPVLLKVNSDVELMPDAGKPAVFAAGKLMIRIDKPKDENTSVPKLIVNGSVESKGNVEIFNETFLTIQGDGASLSAEGTLTVKGNPVIAVNNTGDGPAVQAGGNITIKDTAAVDAVSADQEAAIQTGGIIGIGGTASVTAVNHGDGCAMGQAPNTEEYSGEVRISASTSPGGRPGAEYKAEDIQTYKYLKIRQKIELSENPTVGDIDNLVENIQPDDYDAIDDLLGQIHKLDAEEKANLPEETIEKADQLLQTAIGAEPELDLSVPSGLAENEQIQDVKIIGGLVAAGLDTNDINADVDLKVAQTETTDGAYAAFVCDLSVDGRSADLKLPVTLIVELPPEYFPFSQDQIRQTGKGVDRWLDFTYNGADNTAVFRTDSLSAFSLVQKGEGVKPPSGGGGGSHGGGAGSFGGGKGGGSAAGGPGMNASAVSGGTWIKDNKGWWFKKQDQTYPKDGWFQLGYAGKNEWYYFDKDGYMSTGWVLNNGKWYYLNPASDGTQGRMLTGWQLIDGKWYYLNETSDGTRGAKMTDTWIGEYYVNKDGVWEEGKKRQ</sequence>
<proteinExistence type="predicted"/>
<dbReference type="EMBL" id="BAABXL010000001">
    <property type="protein sequence ID" value="GAA6269806.1"/>
    <property type="molecule type" value="Genomic_DNA"/>
</dbReference>
<feature type="repeat" description="Cell wall-binding" evidence="2">
    <location>
        <begin position="1261"/>
        <end position="1284"/>
    </location>
</feature>
<dbReference type="InterPro" id="IPR018337">
    <property type="entry name" value="Cell_wall/Cho-bd_repeat"/>
</dbReference>
<feature type="signal peptide" evidence="4">
    <location>
        <begin position="1"/>
        <end position="19"/>
    </location>
</feature>
<evidence type="ECO:0000256" key="1">
    <source>
        <dbReference type="ARBA" id="ARBA00022737"/>
    </source>
</evidence>
<feature type="compositionally biased region" description="Basic and acidic residues" evidence="3">
    <location>
        <begin position="255"/>
        <end position="265"/>
    </location>
</feature>
<dbReference type="Pfam" id="PF19127">
    <property type="entry name" value="Choline_bind_3"/>
    <property type="match status" value="1"/>
</dbReference>
<evidence type="ECO:0000313" key="5">
    <source>
        <dbReference type="EMBL" id="GAA6269806.1"/>
    </source>
</evidence>
<comment type="caution">
    <text evidence="5">The sequence shown here is derived from an EMBL/GenBank/DDBJ whole genome shotgun (WGS) entry which is preliminary data.</text>
</comment>
<gene>
    <name evidence="5" type="ORF">F130042H8_28660</name>
</gene>
<reference evidence="5 6" key="1">
    <citation type="submission" date="2024-04" db="EMBL/GenBank/DDBJ databases">
        <title>Defined microbial consortia suppress multidrug-resistant proinflammatory Enterobacteriaceae via ecological control.</title>
        <authorList>
            <person name="Furuichi M."/>
            <person name="Kawaguchi T."/>
            <person name="Pust M."/>
            <person name="Yasuma K."/>
            <person name="Plichta D."/>
            <person name="Hasegawa N."/>
            <person name="Ohya T."/>
            <person name="Bhattarai S."/>
            <person name="Sasajima S."/>
            <person name="Aoto Y."/>
            <person name="Tuganbaev T."/>
            <person name="Yaginuma M."/>
            <person name="Ueda M."/>
            <person name="Okahashi N."/>
            <person name="Amafuji K."/>
            <person name="Kiridooshi Y."/>
            <person name="Sugita K."/>
            <person name="Strazar M."/>
            <person name="Skelly A."/>
            <person name="Suda W."/>
            <person name="Hattori M."/>
            <person name="Nakamoto N."/>
            <person name="Caballero S."/>
            <person name="Norman J."/>
            <person name="Olle B."/>
            <person name="Tanoue T."/>
            <person name="Arita M."/>
            <person name="Bucci V."/>
            <person name="Atarashi K."/>
            <person name="Xavier R."/>
            <person name="Honda K."/>
        </authorList>
    </citation>
    <scope>NUCLEOTIDE SEQUENCE [LARGE SCALE GENOMIC DNA]</scope>
    <source>
        <strain evidence="6">f13</strain>
    </source>
</reference>
<keyword evidence="4" id="KW-0732">Signal</keyword>
<accession>A0ABQ0B0M7</accession>
<feature type="repeat" description="Cell wall-binding" evidence="2">
    <location>
        <begin position="1310"/>
        <end position="1329"/>
    </location>
</feature>
<evidence type="ECO:0000256" key="4">
    <source>
        <dbReference type="SAM" id="SignalP"/>
    </source>
</evidence>
<feature type="chain" id="PRO_5046931249" evidence="4">
    <location>
        <begin position="20"/>
        <end position="1358"/>
    </location>
</feature>
<evidence type="ECO:0000313" key="6">
    <source>
        <dbReference type="Proteomes" id="UP001600894"/>
    </source>
</evidence>
<keyword evidence="1" id="KW-0677">Repeat</keyword>
<feature type="compositionally biased region" description="Acidic residues" evidence="3">
    <location>
        <begin position="202"/>
        <end position="230"/>
    </location>
</feature>
<name>A0ABQ0B0M7_9FIRM</name>
<evidence type="ECO:0000256" key="3">
    <source>
        <dbReference type="SAM" id="MobiDB-lite"/>
    </source>
</evidence>
<protein>
    <submittedName>
        <fullName evidence="5">Uncharacterized protein</fullName>
    </submittedName>
</protein>